<dbReference type="Pfam" id="PF09849">
    <property type="entry name" value="DUF2076"/>
    <property type="match status" value="1"/>
</dbReference>
<keyword evidence="2" id="KW-1185">Reference proteome</keyword>
<dbReference type="Proteomes" id="UP000317544">
    <property type="component" value="Chromosome"/>
</dbReference>
<accession>A0A455TA06</accession>
<sequence length="261" mass="29514">MKPEEKALIESLFNRLKVIEEKFPNRNRLVSEYISSLVKNQPNSIYYIAQTTLIQEVAIKKLNKKILYLEKKISDLISQKNHKEPSFLSSLFGSSKKSKKTQNFENNNFETSAIPNSGNNNLKALNNSSPVSSLGNSFIGNALQTAAGVAGGIVVGNMLMNLFHKDKPEEEIFDTIQEDATFSNLESYDFNNKDQFLSTSEDFLVNHDDSQLNSVTETLDQEILETEHDTNNVIDNQYYDDSDNNSFDNATLDDIDDDNFI</sequence>
<name>A0A455TA06_9GAMM</name>
<dbReference type="EMBL" id="AP019379">
    <property type="protein sequence ID" value="BBI01162.1"/>
    <property type="molecule type" value="Genomic_DNA"/>
</dbReference>
<evidence type="ECO:0008006" key="3">
    <source>
        <dbReference type="Google" id="ProtNLM"/>
    </source>
</evidence>
<organism evidence="1 2">
    <name type="scientific">Buchnera aphidicola</name>
    <name type="common">Nipponaphis monzeni</name>
    <dbReference type="NCBI Taxonomy" id="2495405"/>
    <lineage>
        <taxon>Bacteria</taxon>
        <taxon>Pseudomonadati</taxon>
        <taxon>Pseudomonadota</taxon>
        <taxon>Gammaproteobacteria</taxon>
        <taxon>Enterobacterales</taxon>
        <taxon>Erwiniaceae</taxon>
        <taxon>Buchnera</taxon>
    </lineage>
</organism>
<dbReference type="AlphaFoldDB" id="A0A455TA06"/>
<gene>
    <name evidence="1" type="primary">yba2</name>
    <name evidence="1" type="ORF">BUCNMO_147</name>
</gene>
<dbReference type="RefSeq" id="WP_158344714.1">
    <property type="nucleotide sequence ID" value="NZ_AP019379.1"/>
</dbReference>
<proteinExistence type="predicted"/>
<protein>
    <recommendedName>
        <fullName evidence="3">DUF2076 domain-containing protein</fullName>
    </recommendedName>
</protein>
<evidence type="ECO:0000313" key="2">
    <source>
        <dbReference type="Proteomes" id="UP000317544"/>
    </source>
</evidence>
<dbReference type="InterPro" id="IPR018648">
    <property type="entry name" value="DUF2076"/>
</dbReference>
<reference evidence="1 2" key="1">
    <citation type="journal article" date="2019" name="Proc. Natl. Acad. Sci. U.S.A.">
        <title>Exaggeration and cooption of innate immunity for social defense.</title>
        <authorList>
            <person name="Kutsukake M."/>
            <person name="Moriyama M."/>
            <person name="Shigenobu S."/>
            <person name="Meng X.-Y."/>
            <person name="Nikoh N."/>
            <person name="Noda C."/>
            <person name="Kobayashi S."/>
            <person name="Fukatsu T."/>
        </authorList>
    </citation>
    <scope>NUCLEOTIDE SEQUENCE [LARGE SCALE GENOMIC DNA]</scope>
    <source>
        <strain evidence="1 2">Nmo</strain>
    </source>
</reference>
<dbReference type="OrthoDB" id="122910at2"/>
<evidence type="ECO:0000313" key="1">
    <source>
        <dbReference type="EMBL" id="BBI01162.1"/>
    </source>
</evidence>